<dbReference type="AlphaFoldDB" id="A0AAV5RL33"/>
<evidence type="ECO:0000256" key="1">
    <source>
        <dbReference type="SAM" id="Phobius"/>
    </source>
</evidence>
<evidence type="ECO:0000313" key="3">
    <source>
        <dbReference type="Proteomes" id="UP001362899"/>
    </source>
</evidence>
<comment type="caution">
    <text evidence="2">The sequence shown here is derived from an EMBL/GenBank/DDBJ whole genome shotgun (WGS) entry which is preliminary data.</text>
</comment>
<keyword evidence="3" id="KW-1185">Reference proteome</keyword>
<feature type="transmembrane region" description="Helical" evidence="1">
    <location>
        <begin position="116"/>
        <end position="138"/>
    </location>
</feature>
<dbReference type="EMBL" id="BTGC01000008">
    <property type="protein sequence ID" value="GMM52173.1"/>
    <property type="molecule type" value="Genomic_DNA"/>
</dbReference>
<name>A0AAV5RL33_STABA</name>
<reference evidence="2 3" key="1">
    <citation type="journal article" date="2023" name="Elife">
        <title>Identification of key yeast species and microbe-microbe interactions impacting larval growth of Drosophila in the wild.</title>
        <authorList>
            <person name="Mure A."/>
            <person name="Sugiura Y."/>
            <person name="Maeda R."/>
            <person name="Honda K."/>
            <person name="Sakurai N."/>
            <person name="Takahashi Y."/>
            <person name="Watada M."/>
            <person name="Katoh T."/>
            <person name="Gotoh A."/>
            <person name="Gotoh Y."/>
            <person name="Taniguchi I."/>
            <person name="Nakamura K."/>
            <person name="Hayashi T."/>
            <person name="Katayama T."/>
            <person name="Uemura T."/>
            <person name="Hattori Y."/>
        </authorList>
    </citation>
    <scope>NUCLEOTIDE SEQUENCE [LARGE SCALE GENOMIC DNA]</scope>
    <source>
        <strain evidence="2 3">SB-73</strain>
    </source>
</reference>
<gene>
    <name evidence="2" type="ORF">DASB73_031360</name>
</gene>
<sequence>MLFGRLFLPLISAVVLVVTSIYTSNLLSSGGMFKEETDYSVPWAPTAANYLETIPELNFDSYQILEDIAVKTRLAGDWARKQTTSMISALTSIYYRKEVKKEDDSFASNLMLPVTYFFKSFAFASILIVMQLGVRSLIHSNLKDIEKRYIYSPLNDLRILFETSPLIAFIYCISSACLLGVLKMYEVHWKFLSLLETNLRTLLLDKQAIISGTMIAFTSLSINHLHLIHQQISEGCSSLSVLLWSRHFDNEMAGKKQPRKADTDEGNRPDFHESIEIDEVCYTIKQKTHGQEILSSVSCIEAEVQEFHDDTVHEESYKVLLKEISSDAHSSSSLDDINLFDDRINGSKDLSFTESNLEYQTEITQANIITHLNVPDEILTSLDELVDSAEQTDPTEPTTMVGNDFLESRETGMEWNSSDMQASQESVLLNNEEETFTDDGGHSSSDFSVMDKIQESEADASLVCGSVTSNSAISIISRSSNSPSAGLTLLDDSANQTLKPSITMISSEGMKPIVSSLPAKDFMRDVLNRDGRTYEIESSSELSDASSISSKYPASLISFPTIDMQD</sequence>
<protein>
    <submittedName>
        <fullName evidence="2">Uncharacterized protein</fullName>
    </submittedName>
</protein>
<evidence type="ECO:0000313" key="2">
    <source>
        <dbReference type="EMBL" id="GMM52173.1"/>
    </source>
</evidence>
<proteinExistence type="predicted"/>
<feature type="transmembrane region" description="Helical" evidence="1">
    <location>
        <begin position="159"/>
        <end position="182"/>
    </location>
</feature>
<keyword evidence="1" id="KW-1133">Transmembrane helix</keyword>
<dbReference type="Proteomes" id="UP001362899">
    <property type="component" value="Unassembled WGS sequence"/>
</dbReference>
<keyword evidence="1" id="KW-0472">Membrane</keyword>
<organism evidence="2 3">
    <name type="scientific">Starmerella bacillaris</name>
    <name type="common">Yeast</name>
    <name type="synonym">Candida zemplinina</name>
    <dbReference type="NCBI Taxonomy" id="1247836"/>
    <lineage>
        <taxon>Eukaryota</taxon>
        <taxon>Fungi</taxon>
        <taxon>Dikarya</taxon>
        <taxon>Ascomycota</taxon>
        <taxon>Saccharomycotina</taxon>
        <taxon>Dipodascomycetes</taxon>
        <taxon>Dipodascales</taxon>
        <taxon>Trichomonascaceae</taxon>
        <taxon>Starmerella</taxon>
    </lineage>
</organism>
<keyword evidence="1" id="KW-0812">Transmembrane</keyword>
<accession>A0AAV5RL33</accession>